<gene>
    <name evidence="2" type="ORF">H9Q16_01435</name>
</gene>
<keyword evidence="1" id="KW-0732">Signal</keyword>
<reference evidence="2" key="1">
    <citation type="submission" date="2020-08" db="EMBL/GenBank/DDBJ databases">
        <title>Sulfitobacter aestuariivivens sp. nov., isolated from a tidal flat.</title>
        <authorList>
            <person name="Park S."/>
            <person name="Yoon J.-H."/>
        </authorList>
    </citation>
    <scope>NUCLEOTIDE SEQUENCE</scope>
    <source>
        <strain evidence="2">TSTF-M16</strain>
    </source>
</reference>
<feature type="chain" id="PRO_5036859184" description="Cobalt transporter" evidence="1">
    <location>
        <begin position="20"/>
        <end position="111"/>
    </location>
</feature>
<dbReference type="RefSeq" id="WP_191073602.1">
    <property type="nucleotide sequence ID" value="NZ_JACTAG010000001.1"/>
</dbReference>
<evidence type="ECO:0008006" key="4">
    <source>
        <dbReference type="Google" id="ProtNLM"/>
    </source>
</evidence>
<comment type="caution">
    <text evidence="2">The sequence shown here is derived from an EMBL/GenBank/DDBJ whole genome shotgun (WGS) entry which is preliminary data.</text>
</comment>
<dbReference type="AlphaFoldDB" id="A0A927D3H2"/>
<evidence type="ECO:0000313" key="2">
    <source>
        <dbReference type="EMBL" id="MBD3662577.1"/>
    </source>
</evidence>
<dbReference type="Proteomes" id="UP000635142">
    <property type="component" value="Unassembled WGS sequence"/>
</dbReference>
<protein>
    <recommendedName>
        <fullName evidence="4">Cobalt transporter</fullName>
    </recommendedName>
</protein>
<dbReference type="EMBL" id="JACTAG010000001">
    <property type="protein sequence ID" value="MBD3662577.1"/>
    <property type="molecule type" value="Genomic_DNA"/>
</dbReference>
<keyword evidence="3" id="KW-1185">Reference proteome</keyword>
<name>A0A927D3H2_9RHOB</name>
<evidence type="ECO:0000256" key="1">
    <source>
        <dbReference type="SAM" id="SignalP"/>
    </source>
</evidence>
<organism evidence="2 3">
    <name type="scientific">Sulfitobacter aestuariivivens</name>
    <dbReference type="NCBI Taxonomy" id="2766981"/>
    <lineage>
        <taxon>Bacteria</taxon>
        <taxon>Pseudomonadati</taxon>
        <taxon>Pseudomonadota</taxon>
        <taxon>Alphaproteobacteria</taxon>
        <taxon>Rhodobacterales</taxon>
        <taxon>Roseobacteraceae</taxon>
        <taxon>Sulfitobacter</taxon>
    </lineage>
</organism>
<sequence length="111" mass="11467">MFRLVLSIILVVAFSGASAASVMHGLNHGSDHADNHAQMSESDPLTDTEKALADCCDATSGMGSMPCFGDLAATSVILQVIPASRSVVSVLYADFDFANLTLAVPTGPPKV</sequence>
<accession>A0A927D3H2</accession>
<proteinExistence type="predicted"/>
<feature type="signal peptide" evidence="1">
    <location>
        <begin position="1"/>
        <end position="19"/>
    </location>
</feature>
<evidence type="ECO:0000313" key="3">
    <source>
        <dbReference type="Proteomes" id="UP000635142"/>
    </source>
</evidence>